<comment type="cofactor">
    <cofactor evidence="11">
        <name>FMN</name>
        <dbReference type="ChEBI" id="CHEBI:58210"/>
    </cofactor>
    <text evidence="11">Binds 1 FMN per subunit.</text>
</comment>
<feature type="binding site" evidence="11">
    <location>
        <position position="168"/>
    </location>
    <ligand>
        <name>FMN</name>
        <dbReference type="ChEBI" id="CHEBI:58210"/>
    </ligand>
</feature>
<feature type="binding site" evidence="11">
    <location>
        <begin position="109"/>
        <end position="113"/>
    </location>
    <ligand>
        <name>substrate</name>
    </ligand>
</feature>
<dbReference type="SUPFAM" id="SSF51395">
    <property type="entry name" value="FMN-linked oxidoreductases"/>
    <property type="match status" value="1"/>
</dbReference>
<evidence type="ECO:0000256" key="2">
    <source>
        <dbReference type="ARBA" id="ARBA00004370"/>
    </source>
</evidence>
<feature type="domain" description="Dihydroorotate dehydrogenase catalytic" evidence="12">
    <location>
        <begin position="43"/>
        <end position="336"/>
    </location>
</feature>
<feature type="binding site" evidence="11">
    <location>
        <begin position="60"/>
        <end position="64"/>
    </location>
    <ligand>
        <name>FMN</name>
        <dbReference type="ChEBI" id="CHEBI:58210"/>
    </ligand>
</feature>
<comment type="subunit">
    <text evidence="11">Monomer.</text>
</comment>
<proteinExistence type="inferred from homology"/>
<feature type="binding site" evidence="11">
    <location>
        <position position="137"/>
    </location>
    <ligand>
        <name>FMN</name>
        <dbReference type="ChEBI" id="CHEBI:58210"/>
    </ligand>
</feature>
<dbReference type="GO" id="GO:0005737">
    <property type="term" value="C:cytoplasm"/>
    <property type="evidence" value="ECO:0007669"/>
    <property type="project" value="InterPro"/>
</dbReference>
<evidence type="ECO:0000259" key="12">
    <source>
        <dbReference type="Pfam" id="PF01180"/>
    </source>
</evidence>
<dbReference type="GO" id="GO:0044205">
    <property type="term" value="P:'de novo' UMP biosynthetic process"/>
    <property type="evidence" value="ECO:0007669"/>
    <property type="project" value="UniProtKB-UniRule"/>
</dbReference>
<comment type="function">
    <text evidence="1 11">Catalyzes the conversion of dihydroorotate to orotate with quinone as electron acceptor.</text>
</comment>
<evidence type="ECO:0000256" key="5">
    <source>
        <dbReference type="ARBA" id="ARBA00022630"/>
    </source>
</evidence>
<reference evidence="13 14" key="1">
    <citation type="submission" date="2012-03" db="EMBL/GenBank/DDBJ databases">
        <title>The Genome Sequence of Bartonella melophagi K-2C.</title>
        <authorList>
            <consortium name="The Broad Institute Genome Sequencing Platform"/>
            <consortium name="The Broad Institute Genome Sequencing Center for Infectious Disease"/>
            <person name="Feldgarden M."/>
            <person name="Kirby J."/>
            <person name="Kosoy M."/>
            <person name="Birtles R."/>
            <person name="Probert W.S."/>
            <person name="Chiaraviglio L."/>
            <person name="Young S.K."/>
            <person name="Zeng Q."/>
            <person name="Gargeya S."/>
            <person name="Fitzgerald M."/>
            <person name="Haas B."/>
            <person name="Abouelleil A."/>
            <person name="Alvarado L."/>
            <person name="Arachchi H.M."/>
            <person name="Berlin A."/>
            <person name="Chapman S.B."/>
            <person name="Gearin G."/>
            <person name="Goldberg J."/>
            <person name="Griggs A."/>
            <person name="Gujja S."/>
            <person name="Hansen M."/>
            <person name="Heiman D."/>
            <person name="Howarth C."/>
            <person name="Larimer J."/>
            <person name="Lui A."/>
            <person name="MacDonald P.J.P."/>
            <person name="McCowen C."/>
            <person name="Montmayeur A."/>
            <person name="Murphy C."/>
            <person name="Neiman D."/>
            <person name="Pearson M."/>
            <person name="Priest M."/>
            <person name="Roberts A."/>
            <person name="Saif S."/>
            <person name="Shea T."/>
            <person name="Sisk P."/>
            <person name="Stolte C."/>
            <person name="Sykes S."/>
            <person name="Wortman J."/>
            <person name="Nusbaum C."/>
            <person name="Birren B."/>
        </authorList>
    </citation>
    <scope>NUCLEOTIDE SEQUENCE [LARGE SCALE GENOMIC DNA]</scope>
    <source>
        <strain evidence="13 14">K-2C</strain>
    </source>
</reference>
<feature type="binding site" evidence="11">
    <location>
        <position position="64"/>
    </location>
    <ligand>
        <name>substrate</name>
    </ligand>
</feature>
<dbReference type="HAMAP" id="MF_00225">
    <property type="entry name" value="DHO_dh_type2"/>
    <property type="match status" value="1"/>
</dbReference>
<dbReference type="eggNOG" id="COG0167">
    <property type="taxonomic scope" value="Bacteria"/>
</dbReference>
<feature type="binding site" evidence="11">
    <location>
        <position position="173"/>
    </location>
    <ligand>
        <name>substrate</name>
    </ligand>
</feature>
<comment type="catalytic activity">
    <reaction evidence="10 11">
        <text>(S)-dihydroorotate + a quinone = orotate + a quinol</text>
        <dbReference type="Rhea" id="RHEA:30187"/>
        <dbReference type="ChEBI" id="CHEBI:24646"/>
        <dbReference type="ChEBI" id="CHEBI:30839"/>
        <dbReference type="ChEBI" id="CHEBI:30864"/>
        <dbReference type="ChEBI" id="CHEBI:132124"/>
        <dbReference type="EC" id="1.3.5.2"/>
    </reaction>
</comment>
<evidence type="ECO:0000256" key="1">
    <source>
        <dbReference type="ARBA" id="ARBA00003125"/>
    </source>
</evidence>
<evidence type="ECO:0000256" key="8">
    <source>
        <dbReference type="ARBA" id="ARBA00023002"/>
    </source>
</evidence>
<dbReference type="Proteomes" id="UP000009017">
    <property type="component" value="Unassembled WGS sequence"/>
</dbReference>
<protein>
    <recommendedName>
        <fullName evidence="11">Dihydroorotate dehydrogenase (quinone)</fullName>
        <ecNumber evidence="11">1.3.5.2</ecNumber>
    </recommendedName>
    <alternativeName>
        <fullName evidence="11">DHOdehase</fullName>
        <shortName evidence="11">DHOD</shortName>
        <shortName evidence="11">DHODase</shortName>
    </alternativeName>
    <alternativeName>
        <fullName evidence="11">Dihydroorotate oxidase</fullName>
    </alternativeName>
</protein>
<keyword evidence="6 11" id="KW-0288">FMN</keyword>
<dbReference type="InterPro" id="IPR005720">
    <property type="entry name" value="Dihydroorotate_DH_cat"/>
</dbReference>
<keyword evidence="8 11" id="KW-0560">Oxidoreductase</keyword>
<feature type="binding site" evidence="11">
    <location>
        <position position="293"/>
    </location>
    <ligand>
        <name>FMN</name>
        <dbReference type="ChEBI" id="CHEBI:58210"/>
    </ligand>
</feature>
<dbReference type="GO" id="GO:0005886">
    <property type="term" value="C:plasma membrane"/>
    <property type="evidence" value="ECO:0007669"/>
    <property type="project" value="UniProtKB-SubCell"/>
</dbReference>
<dbReference type="RefSeq" id="WP_007477854.1">
    <property type="nucleotide sequence ID" value="NZ_JH725084.1"/>
</dbReference>
<comment type="subcellular location">
    <subcellularLocation>
        <location evidence="11">Cell membrane</location>
        <topology evidence="11">Peripheral membrane protein</topology>
    </subcellularLocation>
    <subcellularLocation>
        <location evidence="2">Membrane</location>
    </subcellularLocation>
</comment>
<dbReference type="NCBIfam" id="NF003652">
    <property type="entry name" value="PRK05286.2-5"/>
    <property type="match status" value="1"/>
</dbReference>
<dbReference type="PANTHER" id="PTHR48109">
    <property type="entry name" value="DIHYDROOROTATE DEHYDROGENASE (QUINONE), MITOCHONDRIAL-RELATED"/>
    <property type="match status" value="1"/>
</dbReference>
<dbReference type="PANTHER" id="PTHR48109:SF4">
    <property type="entry name" value="DIHYDROOROTATE DEHYDROGENASE (QUINONE), MITOCHONDRIAL"/>
    <property type="match status" value="1"/>
</dbReference>
<evidence type="ECO:0000256" key="11">
    <source>
        <dbReference type="HAMAP-Rule" id="MF_00225"/>
    </source>
</evidence>
<dbReference type="OrthoDB" id="9802377at2"/>
<keyword evidence="9 11" id="KW-0472">Membrane</keyword>
<dbReference type="InterPro" id="IPR001295">
    <property type="entry name" value="Dihydroorotate_DH_CS"/>
</dbReference>
<gene>
    <name evidence="11" type="primary">pyrD</name>
    <name evidence="13" type="ORF">ME3_01107</name>
</gene>
<feature type="active site" description="Nucleophile" evidence="11">
    <location>
        <position position="171"/>
    </location>
</feature>
<dbReference type="UniPathway" id="UPA00070">
    <property type="reaction ID" value="UER00946"/>
</dbReference>
<keyword evidence="5 11" id="KW-0285">Flavoprotein</keyword>
<dbReference type="CDD" id="cd04738">
    <property type="entry name" value="DHOD_2_like"/>
    <property type="match status" value="1"/>
</dbReference>
<sequence length="363" mass="39983">MSFFHCIGRFVLFMLDPERAHRLAIAGLKMGLSGCQKIFDERLCVTVAGLKFKNFVGLAAGFDKNAEVIDAVLSLGFGFTEIGTVTPKPQIGNPKPRLFRLVEDEAIINRMGFNNDGHQAVYKRICVRKQGGIVGINIGANKDTVNKIDDYIAGITCFYDVADYFTINISSPNTPGLRDLQVRSNLSLLMKAVSQARYEKEEKHGVSVPIFLKIAPDLTEQELDDIAEEMKLSDFDGLIVSNTTLSRQGLKNSTLISEEGGLSGRPLFEHSTVVLAKMRKRLGKDIAIIGVGGVRDAQTALEKIKAGADLVQLYSGMVYEGPELAVTIMRDVLQIMQQDGVDTIKAYRDHNVDNWAKRALLLS</sequence>
<feature type="binding site" evidence="11">
    <location>
        <begin position="314"/>
        <end position="315"/>
    </location>
    <ligand>
        <name>FMN</name>
        <dbReference type="ChEBI" id="CHEBI:58210"/>
    </ligand>
</feature>
<evidence type="ECO:0000256" key="10">
    <source>
        <dbReference type="ARBA" id="ARBA00048639"/>
    </source>
</evidence>
<comment type="pathway">
    <text evidence="3 11">Pyrimidine metabolism; UMP biosynthesis via de novo pathway; orotate from (S)-dihydroorotate (quinone route): step 1/1.</text>
</comment>
<dbReference type="AlphaFoldDB" id="J0QZ10"/>
<organism evidence="13 14">
    <name type="scientific">Bartonella melophagi K-2C</name>
    <dbReference type="NCBI Taxonomy" id="1094557"/>
    <lineage>
        <taxon>Bacteria</taxon>
        <taxon>Pseudomonadati</taxon>
        <taxon>Pseudomonadota</taxon>
        <taxon>Alphaproteobacteria</taxon>
        <taxon>Hyphomicrobiales</taxon>
        <taxon>Bartonellaceae</taxon>
        <taxon>Bartonella</taxon>
    </lineage>
</organism>
<dbReference type="InterPro" id="IPR013785">
    <property type="entry name" value="Aldolase_TIM"/>
</dbReference>
<evidence type="ECO:0000256" key="4">
    <source>
        <dbReference type="ARBA" id="ARBA00005359"/>
    </source>
</evidence>
<dbReference type="NCBIfam" id="NF003645">
    <property type="entry name" value="PRK05286.1-2"/>
    <property type="match status" value="1"/>
</dbReference>
<feature type="binding site" evidence="11">
    <location>
        <position position="168"/>
    </location>
    <ligand>
        <name>substrate</name>
    </ligand>
</feature>
<evidence type="ECO:0000256" key="3">
    <source>
        <dbReference type="ARBA" id="ARBA00005161"/>
    </source>
</evidence>
<dbReference type="EMBL" id="AIMA01000025">
    <property type="protein sequence ID" value="EJF88409.1"/>
    <property type="molecule type" value="Genomic_DNA"/>
</dbReference>
<comment type="similarity">
    <text evidence="4 11">Belongs to the dihydroorotate dehydrogenase family. Type 2 subfamily.</text>
</comment>
<feature type="binding site" evidence="11">
    <location>
        <position position="84"/>
    </location>
    <ligand>
        <name>FMN</name>
        <dbReference type="ChEBI" id="CHEBI:58210"/>
    </ligand>
</feature>
<feature type="binding site" evidence="11">
    <location>
        <position position="213"/>
    </location>
    <ligand>
        <name>FMN</name>
        <dbReference type="ChEBI" id="CHEBI:58210"/>
    </ligand>
</feature>
<dbReference type="PROSITE" id="PS00912">
    <property type="entry name" value="DHODEHASE_2"/>
    <property type="match status" value="1"/>
</dbReference>
<feature type="binding site" evidence="11">
    <location>
        <begin position="242"/>
        <end position="243"/>
    </location>
    <ligand>
        <name>substrate</name>
    </ligand>
</feature>
<evidence type="ECO:0000256" key="7">
    <source>
        <dbReference type="ARBA" id="ARBA00022975"/>
    </source>
</evidence>
<dbReference type="PATRIC" id="fig|1094557.3.peg.1157"/>
<evidence type="ECO:0000313" key="13">
    <source>
        <dbReference type="EMBL" id="EJF88409.1"/>
    </source>
</evidence>
<name>J0QZ10_9HYPH</name>
<dbReference type="NCBIfam" id="TIGR01036">
    <property type="entry name" value="pyrD_sub2"/>
    <property type="match status" value="1"/>
</dbReference>
<feature type="binding site" evidence="11">
    <location>
        <position position="264"/>
    </location>
    <ligand>
        <name>FMN</name>
        <dbReference type="ChEBI" id="CHEBI:58210"/>
    </ligand>
</feature>
<dbReference type="EC" id="1.3.5.2" evidence="11"/>
<dbReference type="PROSITE" id="PS00911">
    <property type="entry name" value="DHODEHASE_1"/>
    <property type="match status" value="1"/>
</dbReference>
<evidence type="ECO:0000256" key="9">
    <source>
        <dbReference type="ARBA" id="ARBA00023136"/>
    </source>
</evidence>
<dbReference type="GO" id="GO:0006207">
    <property type="term" value="P:'de novo' pyrimidine nucleobase biosynthetic process"/>
    <property type="evidence" value="ECO:0007669"/>
    <property type="project" value="UniProtKB-UniRule"/>
</dbReference>
<comment type="caution">
    <text evidence="13">The sequence shown here is derived from an EMBL/GenBank/DDBJ whole genome shotgun (WGS) entry which is preliminary data.</text>
</comment>
<accession>J0QZ10</accession>
<keyword evidence="11" id="KW-1003">Cell membrane</keyword>
<dbReference type="Pfam" id="PF01180">
    <property type="entry name" value="DHO_dh"/>
    <property type="match status" value="1"/>
</dbReference>
<dbReference type="HOGENOM" id="CLU_013640_2_1_5"/>
<keyword evidence="7 11" id="KW-0665">Pyrimidine biosynthesis</keyword>
<dbReference type="Gene3D" id="3.20.20.70">
    <property type="entry name" value="Aldolase class I"/>
    <property type="match status" value="1"/>
</dbReference>
<evidence type="ECO:0000256" key="6">
    <source>
        <dbReference type="ARBA" id="ARBA00022643"/>
    </source>
</evidence>
<dbReference type="InterPro" id="IPR005719">
    <property type="entry name" value="Dihydroorotate_DH_2"/>
</dbReference>
<feature type="binding site" evidence="11">
    <location>
        <position position="241"/>
    </location>
    <ligand>
        <name>FMN</name>
        <dbReference type="ChEBI" id="CHEBI:58210"/>
    </ligand>
</feature>
<evidence type="ECO:0000313" key="14">
    <source>
        <dbReference type="Proteomes" id="UP000009017"/>
    </source>
</evidence>
<keyword evidence="14" id="KW-1185">Reference proteome</keyword>
<dbReference type="InterPro" id="IPR050074">
    <property type="entry name" value="DHO_dehydrogenase"/>
</dbReference>
<dbReference type="GO" id="GO:0106430">
    <property type="term" value="F:dihydroorotate dehydrogenase (quinone) activity"/>
    <property type="evidence" value="ECO:0007669"/>
    <property type="project" value="UniProtKB-EC"/>
</dbReference>